<feature type="compositionally biased region" description="Polar residues" evidence="1">
    <location>
        <begin position="1"/>
        <end position="14"/>
    </location>
</feature>
<keyword evidence="3" id="KW-1185">Reference proteome</keyword>
<dbReference type="PANTHER" id="PTHR13211:SF0">
    <property type="entry name" value="TELOMERASE CAJAL BODY PROTEIN 1"/>
    <property type="match status" value="1"/>
</dbReference>
<feature type="region of interest" description="Disordered" evidence="1">
    <location>
        <begin position="1"/>
        <end position="20"/>
    </location>
</feature>
<protein>
    <submittedName>
        <fullName evidence="2">WD40-repeat-containing domain protein</fullName>
    </submittedName>
</protein>
<dbReference type="InterPro" id="IPR015943">
    <property type="entry name" value="WD40/YVTN_repeat-like_dom_sf"/>
</dbReference>
<evidence type="ECO:0000313" key="3">
    <source>
        <dbReference type="Proteomes" id="UP001174691"/>
    </source>
</evidence>
<dbReference type="Gene3D" id="2.130.10.10">
    <property type="entry name" value="YVTN repeat-like/Quinoprotein amine dehydrogenase"/>
    <property type="match status" value="1"/>
</dbReference>
<dbReference type="Proteomes" id="UP001174691">
    <property type="component" value="Unassembled WGS sequence"/>
</dbReference>
<evidence type="ECO:0000313" key="2">
    <source>
        <dbReference type="EMBL" id="KAJ9162240.1"/>
    </source>
</evidence>
<dbReference type="InterPro" id="IPR051150">
    <property type="entry name" value="SWT21/TCAB1_mRNA_Telomere"/>
</dbReference>
<dbReference type="InterPro" id="IPR036322">
    <property type="entry name" value="WD40_repeat_dom_sf"/>
</dbReference>
<accession>A0AA38RZS6</accession>
<comment type="caution">
    <text evidence="2">The sequence shown here is derived from an EMBL/GenBank/DDBJ whole genome shotgun (WGS) entry which is preliminary data.</text>
</comment>
<name>A0AA38RZS6_9PEZI</name>
<gene>
    <name evidence="2" type="ORF">NKR19_g1450</name>
</gene>
<dbReference type="AlphaFoldDB" id="A0AA38RZS6"/>
<dbReference type="SUPFAM" id="SSF50978">
    <property type="entry name" value="WD40 repeat-like"/>
    <property type="match status" value="1"/>
</dbReference>
<evidence type="ECO:0000256" key="1">
    <source>
        <dbReference type="SAM" id="MobiDB-lite"/>
    </source>
</evidence>
<reference evidence="2" key="1">
    <citation type="submission" date="2022-07" db="EMBL/GenBank/DDBJ databases">
        <title>Fungi with potential for degradation of polypropylene.</title>
        <authorList>
            <person name="Gostincar C."/>
        </authorList>
    </citation>
    <scope>NUCLEOTIDE SEQUENCE</scope>
    <source>
        <strain evidence="2">EXF-13287</strain>
    </source>
</reference>
<sequence>MASTQSKGQPTASLVASAEHPGRDGFFKSAQWSADGTTIFTSSSTNTINSYILPEDLLSPRPAPLPLQAQGTITLPEPTHAIAPSPYFSLQNPYTHLILAGAKDHPIQLHHAFPEHQPSSPPSFPSHSQPPPLATYPLIHAPTETYQTPTSLLWSPPGTHFLAGARNLLAYFDASRSGSSSSPILSIPTIPSARTNLKGGGVGMRGTVSALAAQFEEQGAGGLVAAGTWTRWVGLYDLSRAGACAATWGVRDAAAGDGGEDMNPGAAVVKPGRGRGVGGAGIMQTLWSPCGRYLVVNERKSRGLLVYDVRVTGRLLGWLAGRDGDTQQRLSCDVYPGVDGVGGFEVWAGTRDGTIKVWEGVGNTEGYVEESWGWKGHGSAVGSAAMHGCGSVVATCSGAWRLLDQDEDEVDDGDGGLLRPRTKIEESELKIWTIKGSESGDPIPEPEA</sequence>
<organism evidence="2 3">
    <name type="scientific">Coniochaeta hoffmannii</name>
    <dbReference type="NCBI Taxonomy" id="91930"/>
    <lineage>
        <taxon>Eukaryota</taxon>
        <taxon>Fungi</taxon>
        <taxon>Dikarya</taxon>
        <taxon>Ascomycota</taxon>
        <taxon>Pezizomycotina</taxon>
        <taxon>Sordariomycetes</taxon>
        <taxon>Sordariomycetidae</taxon>
        <taxon>Coniochaetales</taxon>
        <taxon>Coniochaetaceae</taxon>
        <taxon>Coniochaeta</taxon>
    </lineage>
</organism>
<proteinExistence type="predicted"/>
<dbReference type="EMBL" id="JANBVN010000013">
    <property type="protein sequence ID" value="KAJ9162240.1"/>
    <property type="molecule type" value="Genomic_DNA"/>
</dbReference>
<dbReference type="PANTHER" id="PTHR13211">
    <property type="entry name" value="TELOMERASE CAJAL BODY PROTEIN 1"/>
    <property type="match status" value="1"/>
</dbReference>